<dbReference type="PROSITE" id="PS50901">
    <property type="entry name" value="FTSK"/>
    <property type="match status" value="1"/>
</dbReference>
<feature type="binding site" evidence="3">
    <location>
        <begin position="265"/>
        <end position="272"/>
    </location>
    <ligand>
        <name>ATP</name>
        <dbReference type="ChEBI" id="CHEBI:30616"/>
    </ligand>
</feature>
<feature type="region of interest" description="Disordered" evidence="4">
    <location>
        <begin position="204"/>
        <end position="234"/>
    </location>
</feature>
<dbReference type="EMBL" id="MDHH01000001">
    <property type="protein sequence ID" value="OUE03417.1"/>
    <property type="molecule type" value="Genomic_DNA"/>
</dbReference>
<feature type="compositionally biased region" description="Low complexity" evidence="4">
    <location>
        <begin position="487"/>
        <end position="496"/>
    </location>
</feature>
<keyword evidence="2 3" id="KW-0067">ATP-binding</keyword>
<organism evidence="6 7">
    <name type="scientific">Clavibacter michiganensis subsp. michiganensis</name>
    <dbReference type="NCBI Taxonomy" id="33013"/>
    <lineage>
        <taxon>Bacteria</taxon>
        <taxon>Bacillati</taxon>
        <taxon>Actinomycetota</taxon>
        <taxon>Actinomycetes</taxon>
        <taxon>Micrococcales</taxon>
        <taxon>Microbacteriaceae</taxon>
        <taxon>Clavibacter</taxon>
    </lineage>
</organism>
<dbReference type="CDD" id="cd01127">
    <property type="entry name" value="TrwB_TraG_TraD_VirD4"/>
    <property type="match status" value="1"/>
</dbReference>
<feature type="compositionally biased region" description="Low complexity" evidence="4">
    <location>
        <begin position="736"/>
        <end position="746"/>
    </location>
</feature>
<comment type="caution">
    <text evidence="6">The sequence shown here is derived from an EMBL/GenBank/DDBJ whole genome shotgun (WGS) entry which is preliminary data.</text>
</comment>
<gene>
    <name evidence="6" type="primary">eccCa1</name>
    <name evidence="6" type="ORF">CMMCAS07_00610</name>
</gene>
<proteinExistence type="predicted"/>
<evidence type="ECO:0000313" key="6">
    <source>
        <dbReference type="EMBL" id="OUE03417.1"/>
    </source>
</evidence>
<reference evidence="6 7" key="1">
    <citation type="submission" date="2016-08" db="EMBL/GenBank/DDBJ databases">
        <title>Genome sequence of Clavibacter michiganensis subsp. michiganensis strain CASJ007.</title>
        <authorList>
            <person name="Thapa S.P."/>
            <person name="Coaker G."/>
        </authorList>
    </citation>
    <scope>NUCLEOTIDE SEQUENCE [LARGE SCALE GENOMIC DNA]</scope>
    <source>
        <strain evidence="6">CASJ007</strain>
    </source>
</reference>
<keyword evidence="1 3" id="KW-0547">Nucleotide-binding</keyword>
<feature type="region of interest" description="Disordered" evidence="4">
    <location>
        <begin position="690"/>
        <end position="770"/>
    </location>
</feature>
<dbReference type="AlphaFoldDB" id="A0A251XIZ6"/>
<keyword evidence="7" id="KW-1185">Reference proteome</keyword>
<dbReference type="Proteomes" id="UP000195062">
    <property type="component" value="Unassembled WGS sequence"/>
</dbReference>
<dbReference type="InterPro" id="IPR027417">
    <property type="entry name" value="P-loop_NTPase"/>
</dbReference>
<dbReference type="InterPro" id="IPR002543">
    <property type="entry name" value="FtsK_dom"/>
</dbReference>
<dbReference type="PANTHER" id="PTHR22683:SF1">
    <property type="entry name" value="TYPE VII SECRETION SYSTEM PROTEIN ESSC"/>
    <property type="match status" value="1"/>
</dbReference>
<feature type="domain" description="FtsK" evidence="5">
    <location>
        <begin position="247"/>
        <end position="432"/>
    </location>
</feature>
<name>A0A251XIZ6_CLAMM</name>
<dbReference type="InterPro" id="IPR003593">
    <property type="entry name" value="AAA+_ATPase"/>
</dbReference>
<feature type="compositionally biased region" description="Basic residues" evidence="4">
    <location>
        <begin position="456"/>
        <end position="467"/>
    </location>
</feature>
<feature type="region of interest" description="Disordered" evidence="4">
    <location>
        <begin position="455"/>
        <end position="498"/>
    </location>
</feature>
<protein>
    <submittedName>
        <fullName evidence="6">ESX-1 secretion system protein EccCa1</fullName>
    </submittedName>
</protein>
<evidence type="ECO:0000256" key="1">
    <source>
        <dbReference type="ARBA" id="ARBA00022741"/>
    </source>
</evidence>
<dbReference type="SMART" id="SM00382">
    <property type="entry name" value="AAA"/>
    <property type="match status" value="2"/>
</dbReference>
<dbReference type="InterPro" id="IPR050206">
    <property type="entry name" value="FtsK/SpoIIIE/SftA"/>
</dbReference>
<dbReference type="PANTHER" id="PTHR22683">
    <property type="entry name" value="SPORULATION PROTEIN RELATED"/>
    <property type="match status" value="1"/>
</dbReference>
<evidence type="ECO:0000256" key="3">
    <source>
        <dbReference type="PROSITE-ProRule" id="PRU00289"/>
    </source>
</evidence>
<dbReference type="Pfam" id="PF01580">
    <property type="entry name" value="FtsK_SpoIIIE"/>
    <property type="match status" value="1"/>
</dbReference>
<dbReference type="GO" id="GO:0003677">
    <property type="term" value="F:DNA binding"/>
    <property type="evidence" value="ECO:0007669"/>
    <property type="project" value="InterPro"/>
</dbReference>
<accession>A0A251XIZ6</accession>
<evidence type="ECO:0000256" key="4">
    <source>
        <dbReference type="SAM" id="MobiDB-lite"/>
    </source>
</evidence>
<sequence length="770" mass="80303">MLRGVVVQLVHALPPDDLRIASRPAGPEWDWLQRLPHAADGLREERAGADRPATEPIATGEPGAWAIRLALGGREVVLAAAPLVESLPAACRTVLDVRSPGTARILAADPASDGPAALGSAEPAAPVLPADGDGVPVPRLTRTGLVRPDLVSLTEVERLADELADLARRRGLAAARAPLPSRVPFADLLAAEPPFAELPAVDEPVAGDPARSAPGLAAGEGSGTARDRVPHPRRPGTLAAVIGVGHDGPVSVDLVADGPHAVVAGTTGSGKSELLVTWMTALAAAHPPEEVTVLLVDFKGGAAFDPLLVLPHAVGLVTDLDGQGARRALESLRAEIRHRERVLREAGARDVDDPAAAGVLPRLVIVVDELAALLADQDGLHEVVADIAARGRSLGMHLVLCTQRPAGVVRDAVLANCDLRLSLRVNNEADSRALLGTVEAARLADAPRVGAWSGRMARRRARSRWPSRRLATSPASPPRARRPSRPAPVAGSAARVHPVRRPRRGAAPLPARIRDPRIRRARHPVRPRRPAAEQRRAKAVWCPATDGHLLVVGGPGSGRSTCLRTIAASAAVAGAEVIHVPSDAEGCWDAVAGVVARIRDPHGPRDPLVVLADDLDVAVSRLGPEHQAALLEGLTAIVREGPHAGVALAVAGRRAGGSLQCVTAASGPPVILPLPTRQEHVLAGGESRLFDARATPGAGSGAASGSRWPRRPRSRARPPGVRTAPVRRCPRTPRPACSSRATPSTRSSHRRPPPRSRDSASGASTRSRPP</sequence>
<evidence type="ECO:0000259" key="5">
    <source>
        <dbReference type="PROSITE" id="PS50901"/>
    </source>
</evidence>
<dbReference type="SUPFAM" id="SSF52540">
    <property type="entry name" value="P-loop containing nucleoside triphosphate hydrolases"/>
    <property type="match status" value="2"/>
</dbReference>
<evidence type="ECO:0000256" key="2">
    <source>
        <dbReference type="ARBA" id="ARBA00022840"/>
    </source>
</evidence>
<dbReference type="Gene3D" id="3.40.50.300">
    <property type="entry name" value="P-loop containing nucleotide triphosphate hydrolases"/>
    <property type="match status" value="2"/>
</dbReference>
<dbReference type="GO" id="GO:0005524">
    <property type="term" value="F:ATP binding"/>
    <property type="evidence" value="ECO:0007669"/>
    <property type="project" value="UniProtKB-UniRule"/>
</dbReference>
<evidence type="ECO:0000313" key="7">
    <source>
        <dbReference type="Proteomes" id="UP000195062"/>
    </source>
</evidence>